<dbReference type="Gene3D" id="3.40.50.10130">
    <property type="match status" value="1"/>
</dbReference>
<dbReference type="EMBL" id="JAAYYV010000277">
    <property type="protein sequence ID" value="NLF54809.1"/>
    <property type="molecule type" value="Genomic_DNA"/>
</dbReference>
<dbReference type="GO" id="GO:0003677">
    <property type="term" value="F:DNA binding"/>
    <property type="evidence" value="ECO:0007669"/>
    <property type="project" value="InterPro"/>
</dbReference>
<feature type="non-terminal residue" evidence="2">
    <location>
        <position position="243"/>
    </location>
</feature>
<evidence type="ECO:0000259" key="1">
    <source>
        <dbReference type="Pfam" id="PF02732"/>
    </source>
</evidence>
<dbReference type="InterPro" id="IPR006166">
    <property type="entry name" value="ERCC4_domain"/>
</dbReference>
<evidence type="ECO:0000313" key="3">
    <source>
        <dbReference type="Proteomes" id="UP000536534"/>
    </source>
</evidence>
<dbReference type="SUPFAM" id="SSF52980">
    <property type="entry name" value="Restriction endonuclease-like"/>
    <property type="match status" value="1"/>
</dbReference>
<accession>A0A7X7R8N1</accession>
<dbReference type="Pfam" id="PF02732">
    <property type="entry name" value="ERCC4"/>
    <property type="match status" value="1"/>
</dbReference>
<name>A0A7X7R8N1_9RHOO</name>
<evidence type="ECO:0000313" key="2">
    <source>
        <dbReference type="EMBL" id="NLF54809.1"/>
    </source>
</evidence>
<proteinExistence type="predicted"/>
<dbReference type="InterPro" id="IPR011335">
    <property type="entry name" value="Restrct_endonuc-II-like"/>
</dbReference>
<dbReference type="Proteomes" id="UP000536534">
    <property type="component" value="Unassembled WGS sequence"/>
</dbReference>
<dbReference type="GO" id="GO:0004518">
    <property type="term" value="F:nuclease activity"/>
    <property type="evidence" value="ECO:0007669"/>
    <property type="project" value="InterPro"/>
</dbReference>
<gene>
    <name evidence="2" type="ORF">GX576_10540</name>
</gene>
<sequence length="243" mass="26111">MSITTAIIDSREPEWVQGLRFGASLATVSALDYGDLLATTDDGVMIAVERKTVSDLLGSIKDGRIWPQLVGLRAQTPWAYLVICGAMSASASGQVVTERGETGWNWASVQGAILKTQELGVFVTQCADDAAYEEAVVTLSGRSHEATAIIAPAKEATLLTPGEQILASLPGIGVDKVERLLAYTGRPCWALNFLTDTDTRERVPGIGPQTKARIRQALGLRDEEELSVVLSETGAFAERHREI</sequence>
<dbReference type="GO" id="GO:0006259">
    <property type="term" value="P:DNA metabolic process"/>
    <property type="evidence" value="ECO:0007669"/>
    <property type="project" value="UniProtKB-ARBA"/>
</dbReference>
<organism evidence="2 3">
    <name type="scientific">Thauera phenolivorans</name>
    <dbReference type="NCBI Taxonomy" id="1792543"/>
    <lineage>
        <taxon>Bacteria</taxon>
        <taxon>Pseudomonadati</taxon>
        <taxon>Pseudomonadota</taxon>
        <taxon>Betaproteobacteria</taxon>
        <taxon>Rhodocyclales</taxon>
        <taxon>Zoogloeaceae</taxon>
        <taxon>Thauera</taxon>
    </lineage>
</organism>
<feature type="domain" description="ERCC4" evidence="1">
    <location>
        <begin position="8"/>
        <end position="128"/>
    </location>
</feature>
<reference evidence="2 3" key="1">
    <citation type="journal article" date="2020" name="Biotechnol. Biofuels">
        <title>New insights from the biogas microbiome by comprehensive genome-resolved metagenomics of nearly 1600 species originating from multiple anaerobic digesters.</title>
        <authorList>
            <person name="Campanaro S."/>
            <person name="Treu L."/>
            <person name="Rodriguez-R L.M."/>
            <person name="Kovalovszki A."/>
            <person name="Ziels R.M."/>
            <person name="Maus I."/>
            <person name="Zhu X."/>
            <person name="Kougias P.G."/>
            <person name="Basile A."/>
            <person name="Luo G."/>
            <person name="Schluter A."/>
            <person name="Konstantinidis K.T."/>
            <person name="Angelidaki I."/>
        </authorList>
    </citation>
    <scope>NUCLEOTIDE SEQUENCE [LARGE SCALE GENOMIC DNA]</scope>
    <source>
        <strain evidence="2">AS06rmzACSIP_256</strain>
    </source>
</reference>
<protein>
    <recommendedName>
        <fullName evidence="1">ERCC4 domain-containing protein</fullName>
    </recommendedName>
</protein>
<comment type="caution">
    <text evidence="2">The sequence shown here is derived from an EMBL/GenBank/DDBJ whole genome shotgun (WGS) entry which is preliminary data.</text>
</comment>
<dbReference type="AlphaFoldDB" id="A0A7X7R8N1"/>